<comment type="similarity">
    <text evidence="3">Belongs to the Cu-Zn superoxide dismutase family.</text>
</comment>
<dbReference type="PANTHER" id="PTHR10003">
    <property type="entry name" value="SUPEROXIDE DISMUTASE CU-ZN -RELATED"/>
    <property type="match status" value="1"/>
</dbReference>
<evidence type="ECO:0000313" key="13">
    <source>
        <dbReference type="Proteomes" id="UP000510647"/>
    </source>
</evidence>
<evidence type="ECO:0000256" key="2">
    <source>
        <dbReference type="ARBA" id="ARBA00004613"/>
    </source>
</evidence>
<proteinExistence type="inferred from homology"/>
<evidence type="ECO:0000256" key="3">
    <source>
        <dbReference type="ARBA" id="ARBA00010457"/>
    </source>
</evidence>
<dbReference type="EC" id="1.15.1.1" evidence="4"/>
<keyword evidence="10" id="KW-0732">Signal</keyword>
<evidence type="ECO:0000313" key="12">
    <source>
        <dbReference type="EMBL" id="QLQ82243.1"/>
    </source>
</evidence>
<evidence type="ECO:0000256" key="7">
    <source>
        <dbReference type="ARBA" id="ARBA00023026"/>
    </source>
</evidence>
<dbReference type="GO" id="GO:0005576">
    <property type="term" value="C:extracellular region"/>
    <property type="evidence" value="ECO:0007669"/>
    <property type="project" value="UniProtKB-SubCell"/>
</dbReference>
<feature type="domain" description="Superoxide dismutase copper/zinc binding" evidence="11">
    <location>
        <begin position="43"/>
        <end position="153"/>
    </location>
</feature>
<evidence type="ECO:0000256" key="10">
    <source>
        <dbReference type="SAM" id="SignalP"/>
    </source>
</evidence>
<keyword evidence="6" id="KW-0049">Antioxidant</keyword>
<dbReference type="EMBL" id="CP059273">
    <property type="protein sequence ID" value="QLQ82243.1"/>
    <property type="molecule type" value="Genomic_DNA"/>
</dbReference>
<gene>
    <name evidence="12" type="ORF">HG537_0G04980</name>
</gene>
<evidence type="ECO:0000256" key="9">
    <source>
        <dbReference type="ARBA" id="ARBA00049204"/>
    </source>
</evidence>
<dbReference type="Gene3D" id="2.60.40.200">
    <property type="entry name" value="Superoxide dismutase, copper/zinc binding domain"/>
    <property type="match status" value="1"/>
</dbReference>
<comment type="catalytic activity">
    <reaction evidence="9">
        <text>2 superoxide + 2 H(+) = H2O2 + O2</text>
        <dbReference type="Rhea" id="RHEA:20696"/>
        <dbReference type="ChEBI" id="CHEBI:15378"/>
        <dbReference type="ChEBI" id="CHEBI:15379"/>
        <dbReference type="ChEBI" id="CHEBI:16240"/>
        <dbReference type="ChEBI" id="CHEBI:18421"/>
        <dbReference type="EC" id="1.15.1.1"/>
    </reaction>
</comment>
<keyword evidence="13" id="KW-1185">Reference proteome</keyword>
<dbReference type="GO" id="GO:0005507">
    <property type="term" value="F:copper ion binding"/>
    <property type="evidence" value="ECO:0007669"/>
    <property type="project" value="InterPro"/>
</dbReference>
<protein>
    <recommendedName>
        <fullName evidence="4">superoxide dismutase</fullName>
        <ecNumber evidence="4">1.15.1.1</ecNumber>
    </recommendedName>
</protein>
<dbReference type="InterPro" id="IPR036423">
    <property type="entry name" value="SOD-like_Cu/Zn_dom_sf"/>
</dbReference>
<comment type="subcellular location">
    <subcellularLocation>
        <location evidence="1">Cell envelope</location>
    </subcellularLocation>
    <subcellularLocation>
        <location evidence="2">Secreted</location>
    </subcellularLocation>
</comment>
<keyword evidence="5" id="KW-0964">Secreted</keyword>
<dbReference type="InterPro" id="IPR024134">
    <property type="entry name" value="SOD_Cu/Zn_/chaperone"/>
</dbReference>
<evidence type="ECO:0000256" key="4">
    <source>
        <dbReference type="ARBA" id="ARBA00012682"/>
    </source>
</evidence>
<feature type="signal peptide" evidence="10">
    <location>
        <begin position="1"/>
        <end position="26"/>
    </location>
</feature>
<keyword evidence="7" id="KW-0843">Virulence</keyword>
<dbReference type="SUPFAM" id="SSF49329">
    <property type="entry name" value="Cu,Zn superoxide dismutase-like"/>
    <property type="match status" value="1"/>
</dbReference>
<evidence type="ECO:0000256" key="6">
    <source>
        <dbReference type="ARBA" id="ARBA00022862"/>
    </source>
</evidence>
<accession>A0A7H9HY10</accession>
<evidence type="ECO:0000256" key="8">
    <source>
        <dbReference type="ARBA" id="ARBA00023157"/>
    </source>
</evidence>
<dbReference type="InterPro" id="IPR001424">
    <property type="entry name" value="SOD_Cu_Zn_dom"/>
</dbReference>
<organism evidence="12 13">
    <name type="scientific">Torulaspora globosa</name>
    <dbReference type="NCBI Taxonomy" id="48254"/>
    <lineage>
        <taxon>Eukaryota</taxon>
        <taxon>Fungi</taxon>
        <taxon>Dikarya</taxon>
        <taxon>Ascomycota</taxon>
        <taxon>Saccharomycotina</taxon>
        <taxon>Saccharomycetes</taxon>
        <taxon>Saccharomycetales</taxon>
        <taxon>Saccharomycetaceae</taxon>
        <taxon>Torulaspora</taxon>
    </lineage>
</organism>
<dbReference type="GO" id="GO:0004784">
    <property type="term" value="F:superoxide dismutase activity"/>
    <property type="evidence" value="ECO:0007669"/>
    <property type="project" value="UniProtKB-EC"/>
</dbReference>
<evidence type="ECO:0000256" key="5">
    <source>
        <dbReference type="ARBA" id="ARBA00022525"/>
    </source>
</evidence>
<dbReference type="Pfam" id="PF00080">
    <property type="entry name" value="Sod_Cu"/>
    <property type="match status" value="1"/>
</dbReference>
<sequence length="208" mass="21510">MMFQVKNICLASLLATFVIGSAPVKTNSPTDVKYVATFENKIDGTIKFSSPNGSVLVNVNLSGLPPSGGPFPYHIHLLPVPADGNCTGAGGHLNPYNGSEAAAALADKEAGDLSGKHGRITGQSFTTSYIEQYISLNETDLAFIGNLSVVVHFSNSSRLACANITKVTTSIGSIERSRTLLTANGGEINTSGSTVFSAAAAATLGFLI</sequence>
<keyword evidence="8" id="KW-1015">Disulfide bond</keyword>
<dbReference type="Proteomes" id="UP000510647">
    <property type="component" value="Chromosome 7"/>
</dbReference>
<evidence type="ECO:0000256" key="1">
    <source>
        <dbReference type="ARBA" id="ARBA00004196"/>
    </source>
</evidence>
<reference evidence="12 13" key="1">
    <citation type="submission" date="2020-06" db="EMBL/GenBank/DDBJ databases">
        <title>The yeast mating-type switching endonuclease HO is a domesticated member of an unorthodox homing genetic element family.</title>
        <authorList>
            <person name="Coughlan A.Y."/>
            <person name="Lombardi L."/>
            <person name="Braun-Galleani S."/>
            <person name="Martos A.R."/>
            <person name="Galeote V."/>
            <person name="Bigey F."/>
            <person name="Dequin S."/>
            <person name="Byrne K.P."/>
            <person name="Wolfe K.H."/>
        </authorList>
    </citation>
    <scope>NUCLEOTIDE SEQUENCE [LARGE SCALE GENOMIC DNA]</scope>
    <source>
        <strain evidence="12 13">CBS2947</strain>
    </source>
</reference>
<evidence type="ECO:0000259" key="11">
    <source>
        <dbReference type="Pfam" id="PF00080"/>
    </source>
</evidence>
<feature type="chain" id="PRO_5028837955" description="superoxide dismutase" evidence="10">
    <location>
        <begin position="27"/>
        <end position="208"/>
    </location>
</feature>
<dbReference type="OrthoDB" id="159229at2759"/>
<name>A0A7H9HY10_9SACH</name>
<dbReference type="AlphaFoldDB" id="A0A7H9HY10"/>
<dbReference type="FunFam" id="2.60.40.200:FF:000007">
    <property type="entry name" value="Cell surface Cu-only superoxide dismutase 5"/>
    <property type="match status" value="1"/>
</dbReference>